<accession>A0A3G6JEI1</accession>
<dbReference type="EMBL" id="CP033896">
    <property type="protein sequence ID" value="AZA14554.1"/>
    <property type="molecule type" value="Genomic_DNA"/>
</dbReference>
<reference evidence="2 3" key="1">
    <citation type="submission" date="2018-11" db="EMBL/GenBank/DDBJ databases">
        <authorList>
            <person name="Kleinhagauer T."/>
            <person name="Glaeser S.P."/>
            <person name="Spergser J."/>
            <person name="Ruckert C."/>
            <person name="Kaempfer P."/>
            <person name="Busse H.-J."/>
        </authorList>
    </citation>
    <scope>NUCLEOTIDE SEQUENCE [LARGE SCALE GENOMIC DNA]</scope>
    <source>
        <strain evidence="2 3">200CH</strain>
    </source>
</reference>
<proteinExistence type="predicted"/>
<protein>
    <submittedName>
        <fullName evidence="2">Uncharacterized protein</fullName>
    </submittedName>
</protein>
<name>A0A3G6JEI1_9CORY</name>
<feature type="region of interest" description="Disordered" evidence="1">
    <location>
        <begin position="156"/>
        <end position="179"/>
    </location>
</feature>
<evidence type="ECO:0000256" key="1">
    <source>
        <dbReference type="SAM" id="MobiDB-lite"/>
    </source>
</evidence>
<sequence length="356" mass="36683">MVPAKNMATLDTMTMQALWQMVVQPVQSIPGIAETARATRAALFAAHRHPAALRQPEHITAESNLQGALYAARLQGFTDPVTSPQAATHPLLTAAVDSYSVLLSPPGGNLSRAATTGPLGIFAQLAVHAGGQRPPVDPRPTQESKSAGTYAVTPKQAPAVGNQSPAVAHPASGLHDVTASLGDPASAALTDAGDTQAVLAADASSPSASDPAAALAQQTNQSAQLRGIPRAHQPVVQLAGQLLQSAPHAAAHRIDPLIIGAIVHGLLASSAPFGSSSLLVALPTVRVIHHLSGDDPLMMGVTERYLFDHQQDYEALLLEFAASREAAGEFVALHLQAVTAGAADGRAIADIARNHR</sequence>
<evidence type="ECO:0000313" key="2">
    <source>
        <dbReference type="EMBL" id="AZA14554.1"/>
    </source>
</evidence>
<organism evidence="2 3">
    <name type="scientific">Corynebacterium choanae</name>
    <dbReference type="NCBI Taxonomy" id="1862358"/>
    <lineage>
        <taxon>Bacteria</taxon>
        <taxon>Bacillati</taxon>
        <taxon>Actinomycetota</taxon>
        <taxon>Actinomycetes</taxon>
        <taxon>Mycobacteriales</taxon>
        <taxon>Corynebacteriaceae</taxon>
        <taxon>Corynebacterium</taxon>
    </lineage>
</organism>
<evidence type="ECO:0000313" key="3">
    <source>
        <dbReference type="Proteomes" id="UP000269019"/>
    </source>
</evidence>
<dbReference type="AlphaFoldDB" id="A0A3G6JEI1"/>
<gene>
    <name evidence="2" type="ORF">CCHOA_10880</name>
</gene>
<dbReference type="Proteomes" id="UP000269019">
    <property type="component" value="Chromosome"/>
</dbReference>
<dbReference type="KEGG" id="ccho:CCHOA_10880"/>
<keyword evidence="3" id="KW-1185">Reference proteome</keyword>